<dbReference type="InterPro" id="IPR015053">
    <property type="entry name" value="DUF1871"/>
</dbReference>
<dbReference type="RefSeq" id="WP_198616940.1">
    <property type="nucleotide sequence ID" value="NZ_JABANU010000001.1"/>
</dbReference>
<dbReference type="Gene3D" id="1.10.340.20">
    <property type="entry name" value="Apc36109-like domain"/>
    <property type="match status" value="1"/>
</dbReference>
<dbReference type="SUPFAM" id="SSF116922">
    <property type="entry name" value="YugE-like"/>
    <property type="match status" value="1"/>
</dbReference>
<evidence type="ECO:0000313" key="2">
    <source>
        <dbReference type="Proteomes" id="UP000751852"/>
    </source>
</evidence>
<accession>A0ABS0T5Y1</accession>
<dbReference type="Pfam" id="PF08958">
    <property type="entry name" value="DUF1871"/>
    <property type="match status" value="1"/>
</dbReference>
<organism evidence="1 2">
    <name type="scientific">Staphylococcus canis</name>
    <dbReference type="NCBI Taxonomy" id="2724942"/>
    <lineage>
        <taxon>Bacteria</taxon>
        <taxon>Bacillati</taxon>
        <taxon>Bacillota</taxon>
        <taxon>Bacilli</taxon>
        <taxon>Bacillales</taxon>
        <taxon>Staphylococcaceae</taxon>
        <taxon>Staphylococcus</taxon>
    </lineage>
</organism>
<comment type="caution">
    <text evidence="1">The sequence shown here is derived from an EMBL/GenBank/DDBJ whole genome shotgun (WGS) entry which is preliminary data.</text>
</comment>
<sequence>MANNDLNIKLYQQLSAWNPMDFDDPTLGDSEVYEMMDAVHQLGEPHEIAKAFQDIFKFSFETVIPYEQCLIEANKAVQLQRTCDF</sequence>
<evidence type="ECO:0000313" key="1">
    <source>
        <dbReference type="EMBL" id="MBI5974155.1"/>
    </source>
</evidence>
<dbReference type="EMBL" id="JABANU010000001">
    <property type="protein sequence ID" value="MBI5974155.1"/>
    <property type="molecule type" value="Genomic_DNA"/>
</dbReference>
<name>A0ABS0T5Y1_9STAP</name>
<gene>
    <name evidence="1" type="ORF">HHH54_00920</name>
</gene>
<reference evidence="1 2" key="1">
    <citation type="submission" date="2020-04" db="EMBL/GenBank/DDBJ databases">
        <title>Staphylococcus species from domestic dog.</title>
        <authorList>
            <person name="Paterson G.K."/>
        </authorList>
    </citation>
    <scope>NUCLEOTIDE SEQUENCE [LARGE SCALE GENOMIC DNA]</scope>
    <source>
        <strain evidence="1 2">H16/1A</strain>
    </source>
</reference>
<keyword evidence="2" id="KW-1185">Reference proteome</keyword>
<dbReference type="InterPro" id="IPR023162">
    <property type="entry name" value="Apc36109-like_dom_sf"/>
</dbReference>
<protein>
    <submittedName>
        <fullName evidence="1">DUF1871 family protein</fullName>
    </submittedName>
</protein>
<proteinExistence type="predicted"/>
<dbReference type="Proteomes" id="UP000751852">
    <property type="component" value="Unassembled WGS sequence"/>
</dbReference>